<evidence type="ECO:0000256" key="8">
    <source>
        <dbReference type="ARBA" id="ARBA00022840"/>
    </source>
</evidence>
<dbReference type="FunFam" id="3.40.1110.10:FF:000054">
    <property type="entry name" value="Cation-transporting ATPase"/>
    <property type="match status" value="1"/>
</dbReference>
<organism evidence="21 22">
    <name type="scientific">Cudoniella acicularis</name>
    <dbReference type="NCBI Taxonomy" id="354080"/>
    <lineage>
        <taxon>Eukaryota</taxon>
        <taxon>Fungi</taxon>
        <taxon>Dikarya</taxon>
        <taxon>Ascomycota</taxon>
        <taxon>Pezizomycotina</taxon>
        <taxon>Leotiomycetes</taxon>
        <taxon>Helotiales</taxon>
        <taxon>Tricladiaceae</taxon>
        <taxon>Cudoniella</taxon>
    </lineage>
</organism>
<dbReference type="EMBL" id="JAAMPI010000179">
    <property type="protein sequence ID" value="KAF4634514.1"/>
    <property type="molecule type" value="Genomic_DNA"/>
</dbReference>
<feature type="region of interest" description="Disordered" evidence="15">
    <location>
        <begin position="950"/>
        <end position="972"/>
    </location>
</feature>
<dbReference type="PRINTS" id="PR00119">
    <property type="entry name" value="CATATPASE"/>
</dbReference>
<dbReference type="SFLD" id="SFLDS00003">
    <property type="entry name" value="Haloacid_Dehalogenase"/>
    <property type="match status" value="1"/>
</dbReference>
<evidence type="ECO:0000256" key="15">
    <source>
        <dbReference type="SAM" id="MobiDB-lite"/>
    </source>
</evidence>
<dbReference type="SUPFAM" id="SSF56784">
    <property type="entry name" value="HAD-like"/>
    <property type="match status" value="1"/>
</dbReference>
<dbReference type="SUPFAM" id="SSF81653">
    <property type="entry name" value="Calcium ATPase, transduction domain A"/>
    <property type="match status" value="1"/>
</dbReference>
<dbReference type="GO" id="GO:0019829">
    <property type="term" value="F:ATPase-coupled monoatomic cation transmembrane transporter activity"/>
    <property type="evidence" value="ECO:0007669"/>
    <property type="project" value="TreeGrafter"/>
</dbReference>
<gene>
    <name evidence="21" type="ORF">G7Y89_g3595</name>
</gene>
<dbReference type="InterPro" id="IPR056337">
    <property type="entry name" value="LHD_YVC1"/>
</dbReference>
<dbReference type="GO" id="GO:0006874">
    <property type="term" value="P:intracellular calcium ion homeostasis"/>
    <property type="evidence" value="ECO:0007669"/>
    <property type="project" value="TreeGrafter"/>
</dbReference>
<dbReference type="InterPro" id="IPR023299">
    <property type="entry name" value="ATPase_P-typ_cyto_dom_N"/>
</dbReference>
<dbReference type="InterPro" id="IPR057255">
    <property type="entry name" value="2TM_P5A-ATPase"/>
</dbReference>
<dbReference type="Proteomes" id="UP000566819">
    <property type="component" value="Unassembled WGS sequence"/>
</dbReference>
<name>A0A8H4W883_9HELO</name>
<dbReference type="PANTHER" id="PTHR45630">
    <property type="entry name" value="CATION-TRANSPORTING ATPASE-RELATED"/>
    <property type="match status" value="1"/>
</dbReference>
<keyword evidence="6" id="KW-0547">Nucleotide-binding</keyword>
<dbReference type="Gene3D" id="2.70.150.10">
    <property type="entry name" value="Calcium-transporting ATPase, cytoplasmic transduction domain A"/>
    <property type="match status" value="1"/>
</dbReference>
<feature type="transmembrane region" description="Helical" evidence="16">
    <location>
        <begin position="224"/>
        <end position="241"/>
    </location>
</feature>
<dbReference type="GO" id="GO:0015662">
    <property type="term" value="F:P-type ion transporter activity"/>
    <property type="evidence" value="ECO:0007669"/>
    <property type="project" value="TreeGrafter"/>
</dbReference>
<feature type="transmembrane region" description="Helical" evidence="16">
    <location>
        <begin position="1667"/>
        <end position="1693"/>
    </location>
</feature>
<protein>
    <submittedName>
        <fullName evidence="21">Uncharacterized protein</fullName>
    </submittedName>
</protein>
<feature type="coiled-coil region" evidence="14">
    <location>
        <begin position="1969"/>
        <end position="1996"/>
    </location>
</feature>
<evidence type="ECO:0000256" key="13">
    <source>
        <dbReference type="ARBA" id="ARBA00048588"/>
    </source>
</evidence>
<feature type="transmembrane region" description="Helical" evidence="16">
    <location>
        <begin position="1754"/>
        <end position="1772"/>
    </location>
</feature>
<dbReference type="InterPro" id="IPR036412">
    <property type="entry name" value="HAD-like_sf"/>
</dbReference>
<dbReference type="InterPro" id="IPR056336">
    <property type="entry name" value="YVC1_C"/>
</dbReference>
<evidence type="ECO:0000313" key="22">
    <source>
        <dbReference type="Proteomes" id="UP000566819"/>
    </source>
</evidence>
<dbReference type="PROSITE" id="PS00154">
    <property type="entry name" value="ATPASE_E1_E2"/>
    <property type="match status" value="1"/>
</dbReference>
<proteinExistence type="inferred from homology"/>
<keyword evidence="4 16" id="KW-0812">Transmembrane</keyword>
<keyword evidence="8" id="KW-0067">ATP-binding</keyword>
<comment type="catalytic activity">
    <reaction evidence="13">
        <text>[protein]-with a C-terminal TM segment(out) + ATP + H2O = [protein]-with a C-terminal TM segment(in) + ADP + phosphate + H(+)</text>
        <dbReference type="Rhea" id="RHEA:66168"/>
        <dbReference type="Rhea" id="RHEA-COMP:16963"/>
        <dbReference type="ChEBI" id="CHEBI:15377"/>
        <dbReference type="ChEBI" id="CHEBI:15378"/>
        <dbReference type="ChEBI" id="CHEBI:30616"/>
        <dbReference type="ChEBI" id="CHEBI:43474"/>
        <dbReference type="ChEBI" id="CHEBI:90782"/>
        <dbReference type="ChEBI" id="CHEBI:456216"/>
    </reaction>
</comment>
<feature type="domain" description="YVC1 N-terminal linker helical" evidence="19">
    <location>
        <begin position="1421"/>
        <end position="1600"/>
    </location>
</feature>
<evidence type="ECO:0000256" key="3">
    <source>
        <dbReference type="ARBA" id="ARBA00006000"/>
    </source>
</evidence>
<dbReference type="Gene3D" id="3.40.1110.10">
    <property type="entry name" value="Calcium-transporting ATPase, cytoplasmic domain N"/>
    <property type="match status" value="1"/>
</dbReference>
<evidence type="ECO:0000256" key="4">
    <source>
        <dbReference type="ARBA" id="ARBA00022692"/>
    </source>
</evidence>
<dbReference type="InterPro" id="IPR006544">
    <property type="entry name" value="P-type_TPase_V"/>
</dbReference>
<evidence type="ECO:0000256" key="1">
    <source>
        <dbReference type="ARBA" id="ARBA00001946"/>
    </source>
</evidence>
<feature type="domain" description="P-type ATPase A" evidence="17">
    <location>
        <begin position="261"/>
        <end position="394"/>
    </location>
</feature>
<feature type="domain" description="P5A-ATPase transmembrane helical hairpin" evidence="18">
    <location>
        <begin position="19"/>
        <end position="91"/>
    </location>
</feature>
<feature type="region of interest" description="Disordered" evidence="15">
    <location>
        <begin position="1297"/>
        <end position="1322"/>
    </location>
</feature>
<evidence type="ECO:0000256" key="12">
    <source>
        <dbReference type="ARBA" id="ARBA00023136"/>
    </source>
</evidence>
<feature type="transmembrane region" description="Helical" evidence="16">
    <location>
        <begin position="1814"/>
        <end position="1835"/>
    </location>
</feature>
<feature type="transmembrane region" description="Helical" evidence="16">
    <location>
        <begin position="1901"/>
        <end position="1919"/>
    </location>
</feature>
<evidence type="ECO:0000256" key="16">
    <source>
        <dbReference type="SAM" id="Phobius"/>
    </source>
</evidence>
<dbReference type="SFLD" id="SFLDG00002">
    <property type="entry name" value="C1.7:_P-type_atpase_like"/>
    <property type="match status" value="1"/>
</dbReference>
<dbReference type="NCBIfam" id="TIGR01657">
    <property type="entry name" value="P-ATPase-V"/>
    <property type="match status" value="1"/>
</dbReference>
<keyword evidence="12 16" id="KW-0472">Membrane</keyword>
<evidence type="ECO:0000313" key="21">
    <source>
        <dbReference type="EMBL" id="KAF4634514.1"/>
    </source>
</evidence>
<feature type="transmembrane region" description="Helical" evidence="16">
    <location>
        <begin position="410"/>
        <end position="429"/>
    </location>
</feature>
<dbReference type="GO" id="GO:0016887">
    <property type="term" value="F:ATP hydrolysis activity"/>
    <property type="evidence" value="ECO:0007669"/>
    <property type="project" value="InterPro"/>
</dbReference>
<comment type="cofactor">
    <cofactor evidence="1">
        <name>Mg(2+)</name>
        <dbReference type="ChEBI" id="CHEBI:18420"/>
    </cofactor>
</comment>
<dbReference type="FunFam" id="3.40.50.1000:FF:000071">
    <property type="entry name" value="Cation-transporting ATPase"/>
    <property type="match status" value="1"/>
</dbReference>
<dbReference type="OrthoDB" id="48943at2759"/>
<evidence type="ECO:0000256" key="6">
    <source>
        <dbReference type="ARBA" id="ARBA00022741"/>
    </source>
</evidence>
<dbReference type="SUPFAM" id="SSF81660">
    <property type="entry name" value="Metal cation-transporting ATPase, ATP-binding domain N"/>
    <property type="match status" value="1"/>
</dbReference>
<dbReference type="Pfam" id="PF00122">
    <property type="entry name" value="E1-E2_ATPase"/>
    <property type="match status" value="1"/>
</dbReference>
<keyword evidence="14" id="KW-0175">Coiled coil</keyword>
<keyword evidence="11 16" id="KW-1133">Transmembrane helix</keyword>
<dbReference type="InterPro" id="IPR023298">
    <property type="entry name" value="ATPase_P-typ_TM_dom_sf"/>
</dbReference>
<dbReference type="GO" id="GO:0005789">
    <property type="term" value="C:endoplasmic reticulum membrane"/>
    <property type="evidence" value="ECO:0007669"/>
    <property type="project" value="UniProtKB-SubCell"/>
</dbReference>
<dbReference type="GO" id="GO:0005524">
    <property type="term" value="F:ATP binding"/>
    <property type="evidence" value="ECO:0007669"/>
    <property type="project" value="UniProtKB-KW"/>
</dbReference>
<feature type="compositionally biased region" description="Polar residues" evidence="15">
    <location>
        <begin position="1297"/>
        <end position="1317"/>
    </location>
</feature>
<evidence type="ECO:0000259" key="17">
    <source>
        <dbReference type="Pfam" id="PF00122"/>
    </source>
</evidence>
<comment type="caution">
    <text evidence="21">The sequence shown here is derived from an EMBL/GenBank/DDBJ whole genome shotgun (WGS) entry which is preliminary data.</text>
</comment>
<keyword evidence="10" id="KW-1278">Translocase</keyword>
<feature type="transmembrane region" description="Helical" evidence="16">
    <location>
        <begin position="1639"/>
        <end position="1655"/>
    </location>
</feature>
<keyword evidence="22" id="KW-1185">Reference proteome</keyword>
<keyword evidence="5" id="KW-0479">Metal-binding</keyword>
<feature type="transmembrane region" description="Helical" evidence="16">
    <location>
        <begin position="201"/>
        <end position="218"/>
    </location>
</feature>
<evidence type="ECO:0000256" key="5">
    <source>
        <dbReference type="ARBA" id="ARBA00022723"/>
    </source>
</evidence>
<dbReference type="Pfam" id="PF23190">
    <property type="entry name" value="LHD_TRPY1"/>
    <property type="match status" value="1"/>
</dbReference>
<dbReference type="Gene3D" id="3.40.50.1000">
    <property type="entry name" value="HAD superfamily/HAD-like"/>
    <property type="match status" value="1"/>
</dbReference>
<dbReference type="InterPro" id="IPR001757">
    <property type="entry name" value="P_typ_ATPase"/>
</dbReference>
<evidence type="ECO:0000256" key="14">
    <source>
        <dbReference type="SAM" id="Coils"/>
    </source>
</evidence>
<dbReference type="PANTHER" id="PTHR45630:SF7">
    <property type="entry name" value="ENDOPLASMIC RETICULUM TRANSMEMBRANE HELIX TRANSLOCASE"/>
    <property type="match status" value="1"/>
</dbReference>
<dbReference type="InterPro" id="IPR018303">
    <property type="entry name" value="ATPase_P-typ_P_site"/>
</dbReference>
<evidence type="ECO:0000256" key="10">
    <source>
        <dbReference type="ARBA" id="ARBA00022967"/>
    </source>
</evidence>
<dbReference type="Pfam" id="PF23317">
    <property type="entry name" value="YVC1_C"/>
    <property type="match status" value="1"/>
</dbReference>
<keyword evidence="9" id="KW-0460">Magnesium</keyword>
<feature type="domain" description="Calcium channel YVC1-like C-terminal transmembrane" evidence="20">
    <location>
        <begin position="1632"/>
        <end position="1918"/>
    </location>
</feature>
<evidence type="ECO:0000256" key="11">
    <source>
        <dbReference type="ARBA" id="ARBA00022989"/>
    </source>
</evidence>
<sequence>MAPLVDNPLIASATLHNPLPLSLHAYVWPFVIIWPIFLRYYLSNDLYDKHIGGQEWTFVWCGSIITAQSLVWLSTNWSVNLKSLFTSTTAKSVQDAKLIKVLPTVNAGSADICTIHRDNAGGKNNISFLFQKRRFLYNSTTNSFKPLAYAIDSDPKPHLEDFQKSRGISSASELSRIRQHYGDNTFDIPVPSFTELFKEHAVAPFFVFQIFCVGLWLLDEYWYYSLFTLFMLVAFESTVVWQRQRTLNEFRGMSIKPYDIYVFRENKWVETHSDKLLPGDLVSVGRTKEDSGVACDMVLVEGSAIVNEAMLSGESTPLLKDSIQLRPSDARLEPEGLDKNAFLYGGTKVLQITHGNSEEERPKLASGVPTPPDNGAMAIVVKTGFETSQGSLVRTMIYSTERVSANNAEALLFILFLLIFAIAASWYVWDEGVKKDRKRSKLLLDCILIVTSVVPPELPMELSLAVNTSLAALSRYAIFCTEPFRIPFAGRVDVACFDKTGTLTGEDLVVEGIAGLGLDRSGTGTPRESDGAHSHITPVLEAGLETTLVLATAHALVKLDEGEVVGDPMEKATLTSLGWTLGKNDILTSRSISGMKALTGGSSATASNSVQVKRRFQFSSALKRQSSVATVTTLHPQSGKKIRSTFVGVKGAPETIMKMLVKVPADYEETFKYFTRKGSRVLSLAYKHLTHDSELGSGKINELKRENVEAELHFAGFLVLHCPLKDDAKSSVRMLNESSHRVVMITGDNPLTAVHVAHEVEIVDRDVLILDAPEHDDTGDKLVWRSVDDHISIPVDPTKPLDPKILESNDLCVTGYALAKFKGQIALPSIYRHVWVYARVSPKQKEEILMGLKDLGYYTLMAGDGTNDVGALKQAHIGVALLNGSQQDLNKIAEHFRNTKMREMYDKQCAMLKRFNQPSPPVPILIAHLYPPGPTNPHYEKAMERERLKKGGDGAVPQQNHPAAPEEPQRKPNLAEKFTQSMMDQELEEDGPPTIKLGDASVAAPFTSKLSNVIAIPNIIRQGRCTLVATIQMYKILALNCLISAYSLSVLYLEGIKFGDGQVTISGMLMSVCFLSISRAKSVEGLSKERPQPNIFNFYIIGSILGQFAVHIVTLIYIARFCDKLAPRDPDVDLEKEFTPSLLNSAVYLLQLIQQISTFAINYQGRPFREALSENRGMYWGIIGVSAIAFSCSTEFIPEINEKMRLVPFTSEFKTTMTVTMIVDYVGCYVIEKALKALFSDYKPKDIAVRRPDQLAREQKRIADAQAEAIRIEEEKAAKEVEALEAQLRVKVVKNLESSPRSDSSTPPGAVPTSSYRQGRKAKKWRDKGAYLFESNAFAFPSHASCFFNLKLRNPTDIPVSLGWFNGEGYSVWMARKRTFNEELLTGWHRQDQHRWRNEARRLLPTYHEEGIPSAIAPPEVTKVALRLRYLIEECVPCELEESAITRAHSAIITPHVIKAAKEAGGNEYAACVVYALLVNKRWFKKQALIELWDADLHNIRATACEVIAKRLIEAEDNQDYLLQDILLKRYSIMIDGEETAAANVIERAVDLHALRVTGSSGYQKCVNYLWRGWLVQDENDPSCFIDYKKKDNTSYWAHVDPDRMRAPLYQNATQIIFSLVYLGLYTGAISTVNHSGDLDIVEIILYIFTFGFLCDEFSKFWKVGWFYIGFWNVFNLVLYGLLTTSLVMRFIALSHPLVDGEPKGARGTFNELSYNFLAFSAPMFWIRLLLYLDSLRFFGAMLVVLKVMMKESLIFFALLIVVIVGFLQAFIGMDNADSNADATIYIIQAMANAVMGSPDFSGFDNFAPPFGIILYYIFSFLIMVILLNILIALYNSAYEDVTENAVDEYMALFAQKTMQFVRAPDENVFIAPLNLIEIFFLIIPFEWWMPRDMYAKLNDFIMAIVYSPLLFVAAYFETKSAISVKSNRCRGEEDDDTIEEWEQMSGEVDFESEGWNKKVASVKPDVEQDAATIEVKKLRGEVSELKEMLEKLLEKAG</sequence>
<evidence type="ECO:0000259" key="18">
    <source>
        <dbReference type="Pfam" id="PF23143"/>
    </source>
</evidence>
<comment type="subcellular location">
    <subcellularLocation>
        <location evidence="2">Endoplasmic reticulum membrane</location>
        <topology evidence="2">Multi-pass membrane protein</topology>
    </subcellularLocation>
</comment>
<accession>A0A8H4W883</accession>
<reference evidence="21 22" key="1">
    <citation type="submission" date="2020-03" db="EMBL/GenBank/DDBJ databases">
        <title>Draft Genome Sequence of Cudoniella acicularis.</title>
        <authorList>
            <person name="Buettner E."/>
            <person name="Kellner H."/>
        </authorList>
    </citation>
    <scope>NUCLEOTIDE SEQUENCE [LARGE SCALE GENOMIC DNA]</scope>
    <source>
        <strain evidence="21 22">DSM 108380</strain>
    </source>
</reference>
<dbReference type="InterPro" id="IPR023214">
    <property type="entry name" value="HAD_sf"/>
</dbReference>
<dbReference type="CDD" id="cd07543">
    <property type="entry name" value="P-type_ATPase_cation"/>
    <property type="match status" value="1"/>
</dbReference>
<feature type="coiled-coil region" evidence="14">
    <location>
        <begin position="1255"/>
        <end position="1287"/>
    </location>
</feature>
<comment type="similarity">
    <text evidence="3">Belongs to the cation transport ATPase (P-type) (TC 3.A.3) family. Type V subfamily.</text>
</comment>
<dbReference type="InterPro" id="IPR059000">
    <property type="entry name" value="ATPase_P-type_domA"/>
</dbReference>
<dbReference type="InterPro" id="IPR008250">
    <property type="entry name" value="ATPase_P-typ_transduc_dom_A_sf"/>
</dbReference>
<evidence type="ECO:0000256" key="7">
    <source>
        <dbReference type="ARBA" id="ARBA00022824"/>
    </source>
</evidence>
<feature type="transmembrane region" description="Helical" evidence="16">
    <location>
        <begin position="1869"/>
        <end position="1889"/>
    </location>
</feature>
<evidence type="ECO:0000259" key="19">
    <source>
        <dbReference type="Pfam" id="PF23190"/>
    </source>
</evidence>
<dbReference type="Pfam" id="PF23143">
    <property type="entry name" value="2TM_P5A-ATPase"/>
    <property type="match status" value="1"/>
</dbReference>
<dbReference type="InterPro" id="IPR047820">
    <property type="entry name" value="P5A-type_ATPase"/>
</dbReference>
<dbReference type="SUPFAM" id="SSF81665">
    <property type="entry name" value="Calcium ATPase, transmembrane domain M"/>
    <property type="match status" value="1"/>
</dbReference>
<evidence type="ECO:0000256" key="9">
    <source>
        <dbReference type="ARBA" id="ARBA00022842"/>
    </source>
</evidence>
<dbReference type="NCBIfam" id="TIGR01494">
    <property type="entry name" value="ATPase_P-type"/>
    <property type="match status" value="1"/>
</dbReference>
<evidence type="ECO:0000256" key="2">
    <source>
        <dbReference type="ARBA" id="ARBA00004477"/>
    </source>
</evidence>
<evidence type="ECO:0000259" key="20">
    <source>
        <dbReference type="Pfam" id="PF23317"/>
    </source>
</evidence>
<feature type="transmembrane region" description="Helical" evidence="16">
    <location>
        <begin position="25"/>
        <end position="42"/>
    </location>
</feature>
<dbReference type="SFLD" id="SFLDF00027">
    <property type="entry name" value="p-type_atpase"/>
    <property type="match status" value="1"/>
</dbReference>
<feature type="transmembrane region" description="Helical" evidence="16">
    <location>
        <begin position="1098"/>
        <end position="1119"/>
    </location>
</feature>
<keyword evidence="7" id="KW-0256">Endoplasmic reticulum</keyword>
<dbReference type="FunFam" id="2.70.150.10:FF:000049">
    <property type="entry name" value="Cation-transporting ATPase"/>
    <property type="match status" value="1"/>
</dbReference>
<feature type="transmembrane region" description="Helical" evidence="16">
    <location>
        <begin position="1613"/>
        <end position="1633"/>
    </location>
</feature>
<dbReference type="InterPro" id="IPR044492">
    <property type="entry name" value="P_typ_ATPase_HD_dom"/>
</dbReference>
<dbReference type="GO" id="GO:0046872">
    <property type="term" value="F:metal ion binding"/>
    <property type="evidence" value="ECO:0007669"/>
    <property type="project" value="UniProtKB-KW"/>
</dbReference>